<dbReference type="InterPro" id="IPR052897">
    <property type="entry name" value="Sec-Metab_Biosynth_Hydrolase"/>
</dbReference>
<dbReference type="EMBL" id="MU001501">
    <property type="protein sequence ID" value="KAF2444237.1"/>
    <property type="molecule type" value="Genomic_DNA"/>
</dbReference>
<dbReference type="InterPro" id="IPR029058">
    <property type="entry name" value="AB_hydrolase_fold"/>
</dbReference>
<keyword evidence="4" id="KW-1185">Reference proteome</keyword>
<feature type="domain" description="AB hydrolase-1" evidence="2">
    <location>
        <begin position="30"/>
        <end position="276"/>
    </location>
</feature>
<comment type="caution">
    <text evidence="3">The sequence shown here is derived from an EMBL/GenBank/DDBJ whole genome shotgun (WGS) entry which is preliminary data.</text>
</comment>
<dbReference type="PANTHER" id="PTHR37017">
    <property type="entry name" value="AB HYDROLASE-1 DOMAIN-CONTAINING PROTEIN-RELATED"/>
    <property type="match status" value="1"/>
</dbReference>
<dbReference type="Proteomes" id="UP000799764">
    <property type="component" value="Unassembled WGS sequence"/>
</dbReference>
<evidence type="ECO:0000313" key="3">
    <source>
        <dbReference type="EMBL" id="KAF2444237.1"/>
    </source>
</evidence>
<sequence>MQLSFFISVFLCAFLNVVLAADARSSDPAVIMVPGAFHSPEVFEKVKRRLAQANYKFLDTVALPSVGHVVGRQPDIDAVKSVLYKHLNLGRDVVLVGNSYGCTVIGEAVKGAPRYSASSSSAVVAGPEARGRIISLVYLSGYIPTIQEVEHPETKQDIHHVSPALFNYHDNSGEVTADGDEDLPPQKAFYNFLPAKEADYWTSKLRFSSFNALNATATYLPYTGDFEVVYVIGSQDKSVPPAWAQTFIDQPGAKFTVEQLDADHVSMLSKPKEVTDLIVKYSRPFAHVRV</sequence>
<reference evidence="3" key="1">
    <citation type="journal article" date="2020" name="Stud. Mycol.">
        <title>101 Dothideomycetes genomes: a test case for predicting lifestyles and emergence of pathogens.</title>
        <authorList>
            <person name="Haridas S."/>
            <person name="Albert R."/>
            <person name="Binder M."/>
            <person name="Bloem J."/>
            <person name="Labutti K."/>
            <person name="Salamov A."/>
            <person name="Andreopoulos B."/>
            <person name="Baker S."/>
            <person name="Barry K."/>
            <person name="Bills G."/>
            <person name="Bluhm B."/>
            <person name="Cannon C."/>
            <person name="Castanera R."/>
            <person name="Culley D."/>
            <person name="Daum C."/>
            <person name="Ezra D."/>
            <person name="Gonzalez J."/>
            <person name="Henrissat B."/>
            <person name="Kuo A."/>
            <person name="Liang C."/>
            <person name="Lipzen A."/>
            <person name="Lutzoni F."/>
            <person name="Magnuson J."/>
            <person name="Mondo S."/>
            <person name="Nolan M."/>
            <person name="Ohm R."/>
            <person name="Pangilinan J."/>
            <person name="Park H.-J."/>
            <person name="Ramirez L."/>
            <person name="Alfaro M."/>
            <person name="Sun H."/>
            <person name="Tritt A."/>
            <person name="Yoshinaga Y."/>
            <person name="Zwiers L.-H."/>
            <person name="Turgeon B."/>
            <person name="Goodwin S."/>
            <person name="Spatafora J."/>
            <person name="Crous P."/>
            <person name="Grigoriev I."/>
        </authorList>
    </citation>
    <scope>NUCLEOTIDE SEQUENCE</scope>
    <source>
        <strain evidence="3">CBS 690.94</strain>
    </source>
</reference>
<feature type="chain" id="PRO_5040124587" evidence="1">
    <location>
        <begin position="21"/>
        <end position="290"/>
    </location>
</feature>
<dbReference type="Pfam" id="PF12697">
    <property type="entry name" value="Abhydrolase_6"/>
    <property type="match status" value="1"/>
</dbReference>
<dbReference type="Gene3D" id="3.40.50.1820">
    <property type="entry name" value="alpha/beta hydrolase"/>
    <property type="match status" value="1"/>
</dbReference>
<gene>
    <name evidence="3" type="ORF">P171DRAFT_432298</name>
</gene>
<dbReference type="OrthoDB" id="408373at2759"/>
<dbReference type="SUPFAM" id="SSF53474">
    <property type="entry name" value="alpha/beta-Hydrolases"/>
    <property type="match status" value="1"/>
</dbReference>
<evidence type="ECO:0000256" key="1">
    <source>
        <dbReference type="SAM" id="SignalP"/>
    </source>
</evidence>
<keyword evidence="1" id="KW-0732">Signal</keyword>
<accession>A0A9P4PHW2</accession>
<evidence type="ECO:0000259" key="2">
    <source>
        <dbReference type="Pfam" id="PF12697"/>
    </source>
</evidence>
<dbReference type="InterPro" id="IPR000073">
    <property type="entry name" value="AB_hydrolase_1"/>
</dbReference>
<feature type="signal peptide" evidence="1">
    <location>
        <begin position="1"/>
        <end position="20"/>
    </location>
</feature>
<proteinExistence type="predicted"/>
<dbReference type="PANTHER" id="PTHR37017:SF11">
    <property type="entry name" value="ESTERASE_LIPASE_THIOESTERASE DOMAIN-CONTAINING PROTEIN"/>
    <property type="match status" value="1"/>
</dbReference>
<name>A0A9P4PHW2_9PLEO</name>
<protein>
    <submittedName>
        <fullName evidence="3">Alpha/beta-hydrolase</fullName>
    </submittedName>
</protein>
<organism evidence="3 4">
    <name type="scientific">Karstenula rhodostoma CBS 690.94</name>
    <dbReference type="NCBI Taxonomy" id="1392251"/>
    <lineage>
        <taxon>Eukaryota</taxon>
        <taxon>Fungi</taxon>
        <taxon>Dikarya</taxon>
        <taxon>Ascomycota</taxon>
        <taxon>Pezizomycotina</taxon>
        <taxon>Dothideomycetes</taxon>
        <taxon>Pleosporomycetidae</taxon>
        <taxon>Pleosporales</taxon>
        <taxon>Massarineae</taxon>
        <taxon>Didymosphaeriaceae</taxon>
        <taxon>Karstenula</taxon>
    </lineage>
</organism>
<dbReference type="AlphaFoldDB" id="A0A9P4PHW2"/>
<evidence type="ECO:0000313" key="4">
    <source>
        <dbReference type="Proteomes" id="UP000799764"/>
    </source>
</evidence>